<dbReference type="GO" id="GO:0043138">
    <property type="term" value="F:3'-5' DNA helicase activity"/>
    <property type="evidence" value="ECO:0007669"/>
    <property type="project" value="TreeGrafter"/>
</dbReference>
<dbReference type="GO" id="GO:0016787">
    <property type="term" value="F:hydrolase activity"/>
    <property type="evidence" value="ECO:0007669"/>
    <property type="project" value="UniProtKB-UniRule"/>
</dbReference>
<comment type="caution">
    <text evidence="8">The sequence shown here is derived from an EMBL/GenBank/DDBJ whole genome shotgun (WGS) entry which is preliminary data.</text>
</comment>
<dbReference type="InterPro" id="IPR014016">
    <property type="entry name" value="UvrD-like_ATP-bd"/>
</dbReference>
<dbReference type="AlphaFoldDB" id="H1HHY7"/>
<dbReference type="Proteomes" id="UP000004565">
    <property type="component" value="Unassembled WGS sequence"/>
</dbReference>
<dbReference type="GO" id="GO:0000725">
    <property type="term" value="P:recombinational repair"/>
    <property type="evidence" value="ECO:0007669"/>
    <property type="project" value="TreeGrafter"/>
</dbReference>
<accession>H1HHY7</accession>
<evidence type="ECO:0000313" key="8">
    <source>
        <dbReference type="EMBL" id="EHO76064.1"/>
    </source>
</evidence>
<gene>
    <name evidence="8" type="ORF">HMPREF9942_02088</name>
</gene>
<keyword evidence="4 6" id="KW-0067">ATP-binding</keyword>
<dbReference type="RefSeq" id="WP_005910916.1">
    <property type="nucleotide sequence ID" value="NZ_AKCE01000001.1"/>
</dbReference>
<dbReference type="PATRIC" id="fig|999414.3.peg.2082"/>
<dbReference type="PANTHER" id="PTHR11070:SF2">
    <property type="entry name" value="ATP-DEPENDENT DNA HELICASE SRS2"/>
    <property type="match status" value="1"/>
</dbReference>
<dbReference type="SUPFAM" id="SSF52540">
    <property type="entry name" value="P-loop containing nucleoside triphosphate hydrolases"/>
    <property type="match status" value="1"/>
</dbReference>
<evidence type="ECO:0000256" key="6">
    <source>
        <dbReference type="PROSITE-ProRule" id="PRU00560"/>
    </source>
</evidence>
<keyword evidence="3 6" id="KW-0347">Helicase</keyword>
<name>H1HHY7_9FUSO</name>
<evidence type="ECO:0000256" key="2">
    <source>
        <dbReference type="ARBA" id="ARBA00022801"/>
    </source>
</evidence>
<dbReference type="GO" id="GO:0005524">
    <property type="term" value="F:ATP binding"/>
    <property type="evidence" value="ECO:0007669"/>
    <property type="project" value="UniProtKB-UniRule"/>
</dbReference>
<feature type="domain" description="UvrD-like helicase ATP-binding" evidence="7">
    <location>
        <begin position="26"/>
        <end position="309"/>
    </location>
</feature>
<dbReference type="InterPro" id="IPR013986">
    <property type="entry name" value="DExx_box_DNA_helicase_dom_sf"/>
</dbReference>
<protein>
    <recommendedName>
        <fullName evidence="7">UvrD-like helicase ATP-binding domain-containing protein</fullName>
    </recommendedName>
</protein>
<dbReference type="InterPro" id="IPR027417">
    <property type="entry name" value="P-loop_NTPase"/>
</dbReference>
<evidence type="ECO:0000256" key="3">
    <source>
        <dbReference type="ARBA" id="ARBA00022806"/>
    </source>
</evidence>
<keyword evidence="2 6" id="KW-0378">Hydrolase</keyword>
<dbReference type="InterPro" id="IPR000212">
    <property type="entry name" value="DNA_helicase_UvrD/REP"/>
</dbReference>
<keyword evidence="5" id="KW-0238">DNA-binding</keyword>
<organism evidence="8 9">
    <name type="scientific">Fusobacterium animalis F0419</name>
    <dbReference type="NCBI Taxonomy" id="999414"/>
    <lineage>
        <taxon>Bacteria</taxon>
        <taxon>Fusobacteriati</taxon>
        <taxon>Fusobacteriota</taxon>
        <taxon>Fusobacteriia</taxon>
        <taxon>Fusobacteriales</taxon>
        <taxon>Fusobacteriaceae</taxon>
        <taxon>Fusobacterium</taxon>
    </lineage>
</organism>
<dbReference type="PROSITE" id="PS51198">
    <property type="entry name" value="UVRD_HELICASE_ATP_BIND"/>
    <property type="match status" value="1"/>
</dbReference>
<proteinExistence type="predicted"/>
<keyword evidence="1 6" id="KW-0547">Nucleotide-binding</keyword>
<dbReference type="GO" id="GO:0003677">
    <property type="term" value="F:DNA binding"/>
    <property type="evidence" value="ECO:0007669"/>
    <property type="project" value="UniProtKB-KW"/>
</dbReference>
<dbReference type="Gene3D" id="3.40.50.300">
    <property type="entry name" value="P-loop containing nucleotide triphosphate hydrolases"/>
    <property type="match status" value="1"/>
</dbReference>
<reference evidence="8 9" key="1">
    <citation type="submission" date="2011-12" db="EMBL/GenBank/DDBJ databases">
        <title>The Genome Sequence of Fusobacterium nucleatum subsp. animalis OT 420.</title>
        <authorList>
            <consortium name="The Broad Institute Genome Sequencing Platform"/>
            <person name="Earl A."/>
            <person name="Ward D."/>
            <person name="Feldgarden M."/>
            <person name="Gevers D."/>
            <person name="Izard J."/>
            <person name="Blanton J.M."/>
            <person name="Mathney J."/>
            <person name="Tanner A.C."/>
            <person name="Dewhirst F.E."/>
            <person name="Young S.K."/>
            <person name="Zeng Q."/>
            <person name="Gargeya S."/>
            <person name="Fitzgerald M."/>
            <person name="Haas B."/>
            <person name="Abouelleil A."/>
            <person name="Alvarado L."/>
            <person name="Arachchi H.M."/>
            <person name="Berlin A."/>
            <person name="Chapman S.B."/>
            <person name="Gearin G."/>
            <person name="Goldberg J."/>
            <person name="Griggs A."/>
            <person name="Gujja S."/>
            <person name="Hansen M."/>
            <person name="Heiman D."/>
            <person name="Howarth C."/>
            <person name="Larimer J."/>
            <person name="Lui A."/>
            <person name="MacDonald P.J.P."/>
            <person name="McCowen C."/>
            <person name="Montmayeur A."/>
            <person name="Murphy C."/>
            <person name="Neiman D."/>
            <person name="Pearson M."/>
            <person name="Priest M."/>
            <person name="Roberts A."/>
            <person name="Saif S."/>
            <person name="Shea T."/>
            <person name="Sisk P."/>
            <person name="Stolte C."/>
            <person name="Sykes S."/>
            <person name="Wortman J."/>
            <person name="Nusbaum C."/>
            <person name="Birren B."/>
        </authorList>
    </citation>
    <scope>NUCLEOTIDE SEQUENCE [LARGE SCALE GENOMIC DNA]</scope>
    <source>
        <strain evidence="9">F0419</strain>
    </source>
</reference>
<evidence type="ECO:0000313" key="9">
    <source>
        <dbReference type="Proteomes" id="UP000004565"/>
    </source>
</evidence>
<dbReference type="EMBL" id="AGEH01000027">
    <property type="protein sequence ID" value="EHO76064.1"/>
    <property type="molecule type" value="Genomic_DNA"/>
</dbReference>
<evidence type="ECO:0000256" key="4">
    <source>
        <dbReference type="ARBA" id="ARBA00022840"/>
    </source>
</evidence>
<evidence type="ECO:0000256" key="1">
    <source>
        <dbReference type="ARBA" id="ARBA00022741"/>
    </source>
</evidence>
<dbReference type="PANTHER" id="PTHR11070">
    <property type="entry name" value="UVRD / RECB / PCRA DNA HELICASE FAMILY MEMBER"/>
    <property type="match status" value="1"/>
</dbReference>
<dbReference type="Pfam" id="PF00580">
    <property type="entry name" value="UvrD-helicase"/>
    <property type="match status" value="1"/>
</dbReference>
<dbReference type="Gene3D" id="1.10.10.160">
    <property type="match status" value="1"/>
</dbReference>
<dbReference type="HOGENOM" id="CLU_004585_8_1_0"/>
<evidence type="ECO:0000259" key="7">
    <source>
        <dbReference type="PROSITE" id="PS51198"/>
    </source>
</evidence>
<evidence type="ECO:0000256" key="5">
    <source>
        <dbReference type="ARBA" id="ARBA00023125"/>
    </source>
</evidence>
<feature type="binding site" evidence="6">
    <location>
        <begin position="47"/>
        <end position="54"/>
    </location>
    <ligand>
        <name>ATP</name>
        <dbReference type="ChEBI" id="CHEBI:30616"/>
    </ligand>
</feature>
<sequence>MIDYKKEFEINDDEIEKVYEILFNKEGNFEEEKQKIIKSFESCCIEAVPGSGKTTTLVAKLMILAEKLNKGNYEKGICILTHTNIGIDIIKEKLGMKGDVLFRYPNFVGTLQSFIDNYLAIPCYKKKYRRKVDIIDNDMANNFNLNLLRNMPLRIFLEKQHIDIEKLYYNFNDEYFYIEEKAILKSKDSNTYKSLFSRIENNILRYEEAIQLGKIYVNEYPNLKEYFSERFFLVLVDEMQDTTQDAFEILENLFDKEKVIVQYIGDRNQNLYNGTDKWYLSSKENPKLNISNRFGKNIANFLNYIRENSQDNLIEGNPSIKDYKPILFLYDSLDKNEEGGNNIIFDKFIEIIKEKGLDEKKGNFKVIGHVGIFKKGKVTVSSYFKDFLKNEKIFSLNKIIKKNSKSQPENKKIIKELKSKIELFLKKENKEELKEKFDEFIKIEENRIDFNRIIYNYLLLDKDEEKFIDNLFYFLERILKESLKKEKFNEIFKIKEVENKNNDNNEMNTYIKDNIKLEINTVHGVKGETHLATLYLDTFWYKYDISDYLFELLSSKLTDEQKKGIQNTQRNRNIFVGASRPKHLLCFACKKIDISDKIKDIFEIIEI</sequence>